<accession>A0ABX2K1S2</accession>
<dbReference type="Proteomes" id="UP000708347">
    <property type="component" value="Unassembled WGS sequence"/>
</dbReference>
<comment type="subcellular location">
    <subcellularLocation>
        <location evidence="1">Membrane</location>
    </subcellularLocation>
</comment>
<evidence type="ECO:0008006" key="6">
    <source>
        <dbReference type="Google" id="ProtNLM"/>
    </source>
</evidence>
<keyword evidence="5" id="KW-1185">Reference proteome</keyword>
<protein>
    <recommendedName>
        <fullName evidence="6">Mammalian cell entry protein</fullName>
    </recommendedName>
</protein>
<evidence type="ECO:0000256" key="3">
    <source>
        <dbReference type="SAM" id="MobiDB-lite"/>
    </source>
</evidence>
<comment type="caution">
    <text evidence="4">The sequence shown here is derived from an EMBL/GenBank/DDBJ whole genome shotgun (WGS) entry which is preliminary data.</text>
</comment>
<gene>
    <name evidence="4" type="ORF">FEG63_26160</name>
</gene>
<feature type="compositionally biased region" description="Basic residues" evidence="3">
    <location>
        <begin position="63"/>
        <end position="76"/>
    </location>
</feature>
<evidence type="ECO:0000313" key="5">
    <source>
        <dbReference type="Proteomes" id="UP000708347"/>
    </source>
</evidence>
<evidence type="ECO:0000256" key="1">
    <source>
        <dbReference type="ARBA" id="ARBA00004370"/>
    </source>
</evidence>
<feature type="compositionally biased region" description="Polar residues" evidence="3">
    <location>
        <begin position="46"/>
        <end position="57"/>
    </location>
</feature>
<evidence type="ECO:0000256" key="2">
    <source>
        <dbReference type="ARBA" id="ARBA00023136"/>
    </source>
</evidence>
<dbReference type="PANTHER" id="PTHR37042:SF4">
    <property type="entry name" value="OUTER MEMBRANE PROTEIN RV1973"/>
    <property type="match status" value="1"/>
</dbReference>
<reference evidence="4 5" key="1">
    <citation type="submission" date="2019-05" db="EMBL/GenBank/DDBJ databases">
        <title>Mycolicibacterium sphagni ENV482 genome assembly.</title>
        <authorList>
            <person name="Chen W."/>
            <person name="Faulkner N.W."/>
            <person name="Hyman M.R."/>
        </authorList>
    </citation>
    <scope>NUCLEOTIDE SEQUENCE [LARGE SCALE GENOMIC DNA]</scope>
    <source>
        <strain evidence="4 5">ENV482</strain>
    </source>
</reference>
<dbReference type="PANTHER" id="PTHR37042">
    <property type="entry name" value="OUTER MEMBRANE PROTEIN RV1973"/>
    <property type="match status" value="1"/>
</dbReference>
<proteinExistence type="predicted"/>
<sequence length="287" mass="29989">MESQQSDPGDLIGGSRGVDGSSDSGAESTAVGRGGEEHDETVAADTENTVADRSGSPSAVAVKQHRPIGKDAKRRAQAIAPSDPDSGDTEVKARNEEPGCTSGNDVGVVSTGEDRGWFSRWPSGAVAAGAALFVGCAAYAGAAVQPYLVDRAMDATKMEIARTATAAVTTLWTYTPDTIDSLPDRAASYLSGDLEAQYRKLAGALVTPNKQAQITDTTDVVGVAVESLTASQATVMVFTNTTSTSPMTKNVPSLKFIGYRMDMTQQGSRWLVTKMATVTFVDLTPKL</sequence>
<dbReference type="RefSeq" id="WP_174400706.1">
    <property type="nucleotide sequence ID" value="NZ_VBSB01000025.1"/>
</dbReference>
<evidence type="ECO:0000313" key="4">
    <source>
        <dbReference type="EMBL" id="NTY63019.1"/>
    </source>
</evidence>
<name>A0ABX2K1S2_9MYCO</name>
<organism evidence="4 5">
    <name type="scientific">Mycolicibacterium sphagni</name>
    <dbReference type="NCBI Taxonomy" id="1786"/>
    <lineage>
        <taxon>Bacteria</taxon>
        <taxon>Bacillati</taxon>
        <taxon>Actinomycetota</taxon>
        <taxon>Actinomycetes</taxon>
        <taxon>Mycobacteriales</taxon>
        <taxon>Mycobacteriaceae</taxon>
        <taxon>Mycolicibacterium</taxon>
    </lineage>
</organism>
<feature type="region of interest" description="Disordered" evidence="3">
    <location>
        <begin position="1"/>
        <end position="108"/>
    </location>
</feature>
<dbReference type="EMBL" id="VBSB01000025">
    <property type="protein sequence ID" value="NTY63019.1"/>
    <property type="molecule type" value="Genomic_DNA"/>
</dbReference>
<keyword evidence="2" id="KW-0472">Membrane</keyword>